<protein>
    <submittedName>
        <fullName evidence="1">Uncharacterized protein</fullName>
    </submittedName>
</protein>
<evidence type="ECO:0000313" key="1">
    <source>
        <dbReference type="EMBL" id="PWV64757.1"/>
    </source>
</evidence>
<organism evidence="1 2">
    <name type="scientific">Plasticicumulans acidivorans</name>
    <dbReference type="NCBI Taxonomy" id="886464"/>
    <lineage>
        <taxon>Bacteria</taxon>
        <taxon>Pseudomonadati</taxon>
        <taxon>Pseudomonadota</taxon>
        <taxon>Gammaproteobacteria</taxon>
        <taxon>Candidatus Competibacteraceae</taxon>
        <taxon>Plasticicumulans</taxon>
    </lineage>
</organism>
<comment type="caution">
    <text evidence="1">The sequence shown here is derived from an EMBL/GenBank/DDBJ whole genome shotgun (WGS) entry which is preliminary data.</text>
</comment>
<dbReference type="AlphaFoldDB" id="A0A317N3N3"/>
<accession>A0A317N3N3</accession>
<sequence length="134" mass="15338">MITIDQDQYDRLLQGDPQGFIAETYRFLCDTQPGAMRGIPEHLMLDMIAAAIARARRHGFDSDEQVMGFVGLMFEIAPNFDEEPTLRAILDDRSRPAAERWEALFADTPELTQAWERAAYPTFYDHKAWLGPES</sequence>
<evidence type="ECO:0000313" key="2">
    <source>
        <dbReference type="Proteomes" id="UP000246569"/>
    </source>
</evidence>
<dbReference type="EMBL" id="QGTJ01000002">
    <property type="protein sequence ID" value="PWV64757.1"/>
    <property type="molecule type" value="Genomic_DNA"/>
</dbReference>
<dbReference type="RefSeq" id="WP_110017387.1">
    <property type="nucleotide sequence ID" value="NZ_QGTJ01000002.1"/>
</dbReference>
<reference evidence="1 2" key="1">
    <citation type="submission" date="2018-05" db="EMBL/GenBank/DDBJ databases">
        <title>Genomic Encyclopedia of Type Strains, Phase IV (KMG-IV): sequencing the most valuable type-strain genomes for metagenomic binning, comparative biology and taxonomic classification.</title>
        <authorList>
            <person name="Goeker M."/>
        </authorList>
    </citation>
    <scope>NUCLEOTIDE SEQUENCE [LARGE SCALE GENOMIC DNA]</scope>
    <source>
        <strain evidence="1 2">DSM 23606</strain>
    </source>
</reference>
<proteinExistence type="predicted"/>
<name>A0A317N3N3_9GAMM</name>
<keyword evidence="2" id="KW-1185">Reference proteome</keyword>
<gene>
    <name evidence="1" type="ORF">C7443_102410</name>
</gene>
<dbReference type="Proteomes" id="UP000246569">
    <property type="component" value="Unassembled WGS sequence"/>
</dbReference>
<dbReference type="OrthoDB" id="7066697at2"/>